<keyword evidence="9 11" id="KW-1133">Transmembrane helix</keyword>
<proteinExistence type="inferred from homology"/>
<keyword evidence="10 11" id="KW-0472">Membrane</keyword>
<evidence type="ECO:0000256" key="7">
    <source>
        <dbReference type="ARBA" id="ARBA00022692"/>
    </source>
</evidence>
<reference evidence="13" key="3">
    <citation type="submission" date="2015-06" db="UniProtKB">
        <authorList>
            <consortium name="EnsemblMetazoa"/>
        </authorList>
    </citation>
    <scope>IDENTIFICATION</scope>
</reference>
<evidence type="ECO:0000256" key="6">
    <source>
        <dbReference type="ARBA" id="ARBA00022679"/>
    </source>
</evidence>
<dbReference type="EMBL" id="AMQN01010600">
    <property type="status" value="NOT_ANNOTATED_CDS"/>
    <property type="molecule type" value="Genomic_DNA"/>
</dbReference>
<comment type="caution">
    <text evidence="11">Lacks conserved residue(s) required for the propagation of feature annotation.</text>
</comment>
<feature type="transmembrane region" description="Helical" evidence="11">
    <location>
        <begin position="192"/>
        <end position="211"/>
    </location>
</feature>
<dbReference type="STRING" id="283909.R7TWM5"/>
<reference evidence="14" key="1">
    <citation type="submission" date="2012-12" db="EMBL/GenBank/DDBJ databases">
        <authorList>
            <person name="Hellsten U."/>
            <person name="Grimwood J."/>
            <person name="Chapman J.A."/>
            <person name="Shapiro H."/>
            <person name="Aerts A."/>
            <person name="Otillar R.P."/>
            <person name="Terry A.Y."/>
            <person name="Boore J.L."/>
            <person name="Simakov O."/>
            <person name="Marletaz F."/>
            <person name="Cho S.-J."/>
            <person name="Edsinger-Gonzales E."/>
            <person name="Havlak P."/>
            <person name="Kuo D.-H."/>
            <person name="Larsson T."/>
            <person name="Lv J."/>
            <person name="Arendt D."/>
            <person name="Savage R."/>
            <person name="Osoegawa K."/>
            <person name="de Jong P."/>
            <person name="Lindberg D.R."/>
            <person name="Seaver E.C."/>
            <person name="Weisblat D.A."/>
            <person name="Putnam N.H."/>
            <person name="Grigoriev I.V."/>
            <person name="Rokhsar D.S."/>
        </authorList>
    </citation>
    <scope>NUCLEOTIDE SEQUENCE</scope>
    <source>
        <strain evidence="14">I ESC-2004</strain>
    </source>
</reference>
<dbReference type="GO" id="GO:0006506">
    <property type="term" value="P:GPI anchor biosynthetic process"/>
    <property type="evidence" value="ECO:0007669"/>
    <property type="project" value="UniProtKB-UniPathway"/>
</dbReference>
<accession>R7TWM5</accession>
<evidence type="ECO:0000313" key="14">
    <source>
        <dbReference type="Proteomes" id="UP000014760"/>
    </source>
</evidence>
<keyword evidence="7 11" id="KW-0812">Transmembrane</keyword>
<evidence type="ECO:0000256" key="2">
    <source>
        <dbReference type="ARBA" id="ARBA00004687"/>
    </source>
</evidence>
<organism evidence="12">
    <name type="scientific">Capitella teleta</name>
    <name type="common">Polychaete worm</name>
    <dbReference type="NCBI Taxonomy" id="283909"/>
    <lineage>
        <taxon>Eukaryota</taxon>
        <taxon>Metazoa</taxon>
        <taxon>Spiralia</taxon>
        <taxon>Lophotrochozoa</taxon>
        <taxon>Annelida</taxon>
        <taxon>Polychaeta</taxon>
        <taxon>Sedentaria</taxon>
        <taxon>Scolecida</taxon>
        <taxon>Capitellidae</taxon>
        <taxon>Capitella</taxon>
    </lineage>
</organism>
<dbReference type="OrthoDB" id="10252502at2759"/>
<sequence>MPHTGTAKWCNDFLPFSYFYVQNTHWDNGFLHYYQVKQIPNFLLAAPMVFLCVFASAMYIGKNTTYSVTLGLIDPNDAAHKKSDDEELGSSSRRGLGFDSKKCLVYVCHMLYMVMFGVLFMHVQVITRLIAASCPILYWFVASLTISQDQLRTRSGASSTQGLNGTFHSSSNKTNSWEDSVDWDSHWLNNVIFVYFHLYFFVGVAAFSNFLPWT</sequence>
<dbReference type="EMBL" id="KB308219">
    <property type="protein sequence ID" value="ELT98164.1"/>
    <property type="molecule type" value="Genomic_DNA"/>
</dbReference>
<gene>
    <name evidence="12" type="ORF">CAPTEDRAFT_226128</name>
</gene>
<keyword evidence="4 11" id="KW-0337">GPI-anchor biosynthesis</keyword>
<comment type="subcellular location">
    <subcellularLocation>
        <location evidence="1 11">Endoplasmic reticulum membrane</location>
        <topology evidence="1 11">Multi-pass membrane protein</topology>
    </subcellularLocation>
</comment>
<dbReference type="Proteomes" id="UP000014760">
    <property type="component" value="Unassembled WGS sequence"/>
</dbReference>
<dbReference type="GO" id="GO:0000009">
    <property type="term" value="F:alpha-1,6-mannosyltransferase activity"/>
    <property type="evidence" value="ECO:0007669"/>
    <property type="project" value="InterPro"/>
</dbReference>
<feature type="transmembrane region" description="Helical" evidence="11">
    <location>
        <begin position="39"/>
        <end position="60"/>
    </location>
</feature>
<keyword evidence="14" id="KW-1185">Reference proteome</keyword>
<comment type="pathway">
    <text evidence="2 11">Glycolipid biosynthesis; glycosylphosphatidylinositol-anchor biosynthesis.</text>
</comment>
<evidence type="ECO:0000256" key="10">
    <source>
        <dbReference type="ARBA" id="ARBA00023136"/>
    </source>
</evidence>
<evidence type="ECO:0000313" key="12">
    <source>
        <dbReference type="EMBL" id="ELT98164.1"/>
    </source>
</evidence>
<dbReference type="GO" id="GO:0004376">
    <property type="term" value="F:GPI mannosyltransferase activity"/>
    <property type="evidence" value="ECO:0007669"/>
    <property type="project" value="InterPro"/>
</dbReference>
<dbReference type="GO" id="GO:0005789">
    <property type="term" value="C:endoplasmic reticulum membrane"/>
    <property type="evidence" value="ECO:0007669"/>
    <property type="project" value="UniProtKB-SubCell"/>
</dbReference>
<dbReference type="Pfam" id="PF04188">
    <property type="entry name" value="Mannosyl_trans2"/>
    <property type="match status" value="1"/>
</dbReference>
<feature type="transmembrane region" description="Helical" evidence="11">
    <location>
        <begin position="103"/>
        <end position="123"/>
    </location>
</feature>
<evidence type="ECO:0000256" key="4">
    <source>
        <dbReference type="ARBA" id="ARBA00022502"/>
    </source>
</evidence>
<reference evidence="12 14" key="2">
    <citation type="journal article" date="2013" name="Nature">
        <title>Insights into bilaterian evolution from three spiralian genomes.</title>
        <authorList>
            <person name="Simakov O."/>
            <person name="Marletaz F."/>
            <person name="Cho S.J."/>
            <person name="Edsinger-Gonzales E."/>
            <person name="Havlak P."/>
            <person name="Hellsten U."/>
            <person name="Kuo D.H."/>
            <person name="Larsson T."/>
            <person name="Lv J."/>
            <person name="Arendt D."/>
            <person name="Savage R."/>
            <person name="Osoegawa K."/>
            <person name="de Jong P."/>
            <person name="Grimwood J."/>
            <person name="Chapman J.A."/>
            <person name="Shapiro H."/>
            <person name="Aerts A."/>
            <person name="Otillar R.P."/>
            <person name="Terry A.Y."/>
            <person name="Boore J.L."/>
            <person name="Grigoriev I.V."/>
            <person name="Lindberg D.R."/>
            <person name="Seaver E.C."/>
            <person name="Weisblat D.A."/>
            <person name="Putnam N.H."/>
            <person name="Rokhsar D.S."/>
        </authorList>
    </citation>
    <scope>NUCLEOTIDE SEQUENCE</scope>
    <source>
        <strain evidence="12 14">I ESC-2004</strain>
    </source>
</reference>
<feature type="transmembrane region" description="Helical" evidence="11">
    <location>
        <begin position="129"/>
        <end position="146"/>
    </location>
</feature>
<comment type="similarity">
    <text evidence="3 11">Belongs to the PIGV family.</text>
</comment>
<dbReference type="OMA" id="ASYIMAN"/>
<evidence type="ECO:0000256" key="5">
    <source>
        <dbReference type="ARBA" id="ARBA00022676"/>
    </source>
</evidence>
<dbReference type="EC" id="2.4.1.-" evidence="11"/>
<keyword evidence="5 11" id="KW-0328">Glycosyltransferase</keyword>
<dbReference type="UniPathway" id="UPA00196"/>
<dbReference type="InterPro" id="IPR007315">
    <property type="entry name" value="PIG-V/Gpi18"/>
</dbReference>
<dbReference type="EnsemblMetazoa" id="CapteT226128">
    <property type="protein sequence ID" value="CapteP226128"/>
    <property type="gene ID" value="CapteG226128"/>
</dbReference>
<keyword evidence="8 11" id="KW-0256">Endoplasmic reticulum</keyword>
<evidence type="ECO:0000256" key="8">
    <source>
        <dbReference type="ARBA" id="ARBA00022824"/>
    </source>
</evidence>
<dbReference type="PANTHER" id="PTHR12468:SF2">
    <property type="entry name" value="GPI MANNOSYLTRANSFERASE 2"/>
    <property type="match status" value="1"/>
</dbReference>
<keyword evidence="6 11" id="KW-0808">Transferase</keyword>
<evidence type="ECO:0000256" key="3">
    <source>
        <dbReference type="ARBA" id="ARBA00008698"/>
    </source>
</evidence>
<evidence type="ECO:0000313" key="13">
    <source>
        <dbReference type="EnsemblMetazoa" id="CapteP226128"/>
    </source>
</evidence>
<evidence type="ECO:0000256" key="1">
    <source>
        <dbReference type="ARBA" id="ARBA00004477"/>
    </source>
</evidence>
<dbReference type="GO" id="GO:0031501">
    <property type="term" value="C:mannosyltransferase complex"/>
    <property type="evidence" value="ECO:0007669"/>
    <property type="project" value="TreeGrafter"/>
</dbReference>
<evidence type="ECO:0000256" key="11">
    <source>
        <dbReference type="RuleBase" id="RU363112"/>
    </source>
</evidence>
<comment type="function">
    <text evidence="11">Mannosyltransferase involved in glycosylphosphatidylinositol-anchor biosynthesis.</text>
</comment>
<name>R7TWM5_CAPTE</name>
<dbReference type="HOGENOM" id="CLU_1257155_0_0_1"/>
<dbReference type="PANTHER" id="PTHR12468">
    <property type="entry name" value="GPI MANNOSYLTRANSFERASE 2"/>
    <property type="match status" value="1"/>
</dbReference>
<dbReference type="AlphaFoldDB" id="R7TWM5"/>
<protein>
    <recommendedName>
        <fullName evidence="11">GPI mannosyltransferase 2</fullName>
        <ecNumber evidence="11">2.4.1.-</ecNumber>
    </recommendedName>
</protein>
<evidence type="ECO:0000256" key="9">
    <source>
        <dbReference type="ARBA" id="ARBA00022989"/>
    </source>
</evidence>